<feature type="signal peptide" evidence="7">
    <location>
        <begin position="1"/>
        <end position="19"/>
    </location>
</feature>
<evidence type="ECO:0000256" key="3">
    <source>
        <dbReference type="ARBA" id="ARBA00022576"/>
    </source>
</evidence>
<dbReference type="AlphaFoldDB" id="A0A9W7FAI1"/>
<evidence type="ECO:0000256" key="4">
    <source>
        <dbReference type="ARBA" id="ARBA00022679"/>
    </source>
</evidence>
<comment type="similarity">
    <text evidence="2">Belongs to the class-IV pyridoxal-phosphate-dependent aminotransferase family.</text>
</comment>
<dbReference type="Proteomes" id="UP001165160">
    <property type="component" value="Unassembled WGS sequence"/>
</dbReference>
<proteinExistence type="inferred from homology"/>
<dbReference type="FunFam" id="3.30.470.10:FF:000004">
    <property type="entry name" value="Branched-chain-amino-acid aminotransferase"/>
    <property type="match status" value="1"/>
</dbReference>
<dbReference type="SUPFAM" id="SSF56752">
    <property type="entry name" value="D-aminoacid aminotransferase-like PLP-dependent enzymes"/>
    <property type="match status" value="1"/>
</dbReference>
<feature type="modified residue" description="N6-(pyridoxal phosphate)lysine" evidence="6">
    <location>
        <position position="228"/>
    </location>
</feature>
<dbReference type="InterPro" id="IPR036038">
    <property type="entry name" value="Aminotransferase-like"/>
</dbReference>
<reference evidence="9" key="1">
    <citation type="journal article" date="2023" name="Commun. Biol.">
        <title>Genome analysis of Parmales, the sister group of diatoms, reveals the evolutionary specialization of diatoms from phago-mixotrophs to photoautotrophs.</title>
        <authorList>
            <person name="Ban H."/>
            <person name="Sato S."/>
            <person name="Yoshikawa S."/>
            <person name="Yamada K."/>
            <person name="Nakamura Y."/>
            <person name="Ichinomiya M."/>
            <person name="Sato N."/>
            <person name="Blanc-Mathieu R."/>
            <person name="Endo H."/>
            <person name="Kuwata A."/>
            <person name="Ogata H."/>
        </authorList>
    </citation>
    <scope>NUCLEOTIDE SEQUENCE [LARGE SCALE GENOMIC DNA]</scope>
    <source>
        <strain evidence="9">NIES 3699</strain>
    </source>
</reference>
<dbReference type="GO" id="GO:0009081">
    <property type="term" value="P:branched-chain amino acid metabolic process"/>
    <property type="evidence" value="ECO:0007669"/>
    <property type="project" value="InterPro"/>
</dbReference>
<organism evidence="8 9">
    <name type="scientific">Triparma verrucosa</name>
    <dbReference type="NCBI Taxonomy" id="1606542"/>
    <lineage>
        <taxon>Eukaryota</taxon>
        <taxon>Sar</taxon>
        <taxon>Stramenopiles</taxon>
        <taxon>Ochrophyta</taxon>
        <taxon>Bolidophyceae</taxon>
        <taxon>Parmales</taxon>
        <taxon>Triparmaceae</taxon>
        <taxon>Triparma</taxon>
    </lineage>
</organism>
<feature type="chain" id="PRO_5040830855" description="Branched-chain-amino-acid transaminase" evidence="7">
    <location>
        <begin position="20"/>
        <end position="384"/>
    </location>
</feature>
<evidence type="ECO:0008006" key="10">
    <source>
        <dbReference type="Google" id="ProtNLM"/>
    </source>
</evidence>
<keyword evidence="5" id="KW-0663">Pyridoxal phosphate</keyword>
<dbReference type="CDD" id="cd01557">
    <property type="entry name" value="BCAT_beta_family"/>
    <property type="match status" value="1"/>
</dbReference>
<evidence type="ECO:0000256" key="5">
    <source>
        <dbReference type="ARBA" id="ARBA00022898"/>
    </source>
</evidence>
<keyword evidence="3" id="KW-0032">Aminotransferase</keyword>
<dbReference type="PIRSF" id="PIRSF006468">
    <property type="entry name" value="BCAT1"/>
    <property type="match status" value="1"/>
</dbReference>
<protein>
    <recommendedName>
        <fullName evidence="10">Branched-chain-amino-acid transaminase</fullName>
    </recommendedName>
</protein>
<gene>
    <name evidence="8" type="ORF">TrVE_jg4736</name>
</gene>
<dbReference type="InterPro" id="IPR043131">
    <property type="entry name" value="BCAT-like_N"/>
</dbReference>
<keyword evidence="9" id="KW-1185">Reference proteome</keyword>
<sequence>MMKWVLLLLALFGASPSASFTLVKSVRFSRCLRAAATDCPLPGTAKLDVDWKDLGFEFRPTKSHLKLEYKDGAWGKPELVSEPYIKLHIGATALHYGQACFEGLKAFAHEDNSVHMFRPDENAKRLKSSCERTMMPVVPPELFLEAAREVVKDNMAYVPPYGSNGAMYLRPLMFGSGPRIGLQPADEYTFLIMVLPVGDYYKDGLAPIPALVIEDYDRAAPRGVGNVKVAGNYVADLLPNMEGKKKGFPIGLYLDSSTQSTIEEFSTSNFIGINKKEKKYVTPKSSSVLPSITNKSLMDLAKDGGWKVEQREIPIKELETFEEVIACGTAVVVTPIGKVVKGDDIYNFGDGKTVGETTMELYTRMRKIQNGEEEDKFGWNVQVC</sequence>
<evidence type="ECO:0000256" key="7">
    <source>
        <dbReference type="SAM" id="SignalP"/>
    </source>
</evidence>
<evidence type="ECO:0000313" key="9">
    <source>
        <dbReference type="Proteomes" id="UP001165160"/>
    </source>
</evidence>
<keyword evidence="4" id="KW-0808">Transferase</keyword>
<accession>A0A9W7FAI1</accession>
<comment type="caution">
    <text evidence="8">The sequence shown here is derived from an EMBL/GenBank/DDBJ whole genome shotgun (WGS) entry which is preliminary data.</text>
</comment>
<dbReference type="InterPro" id="IPR005786">
    <property type="entry name" value="B_amino_transII"/>
</dbReference>
<dbReference type="InterPro" id="IPR033939">
    <property type="entry name" value="BCAT_family"/>
</dbReference>
<dbReference type="Gene3D" id="3.30.470.10">
    <property type="match status" value="1"/>
</dbReference>
<dbReference type="GO" id="GO:0004084">
    <property type="term" value="F:branched-chain-amino-acid transaminase activity"/>
    <property type="evidence" value="ECO:0007669"/>
    <property type="project" value="InterPro"/>
</dbReference>
<dbReference type="NCBIfam" id="NF009897">
    <property type="entry name" value="PRK13357.1"/>
    <property type="match status" value="1"/>
</dbReference>
<evidence type="ECO:0000256" key="1">
    <source>
        <dbReference type="ARBA" id="ARBA00001933"/>
    </source>
</evidence>
<dbReference type="Gene3D" id="3.20.10.10">
    <property type="entry name" value="D-amino Acid Aminotransferase, subunit A, domain 2"/>
    <property type="match status" value="1"/>
</dbReference>
<dbReference type="PANTHER" id="PTHR42825:SF2">
    <property type="entry name" value="BRANCHED-CHAIN-AMINO-ACID AMINOTRANSFERASE 3, CHLOROPLASTIC-RELATED"/>
    <property type="match status" value="1"/>
</dbReference>
<evidence type="ECO:0000256" key="6">
    <source>
        <dbReference type="PIRSR" id="PIRSR006468-1"/>
    </source>
</evidence>
<dbReference type="NCBIfam" id="TIGR01123">
    <property type="entry name" value="ilvE_II"/>
    <property type="match status" value="1"/>
</dbReference>
<dbReference type="InterPro" id="IPR001544">
    <property type="entry name" value="Aminotrans_IV"/>
</dbReference>
<keyword evidence="7" id="KW-0732">Signal</keyword>
<dbReference type="EMBL" id="BRXX01000359">
    <property type="protein sequence ID" value="GMI07114.1"/>
    <property type="molecule type" value="Genomic_DNA"/>
</dbReference>
<dbReference type="PANTHER" id="PTHR42825">
    <property type="entry name" value="AMINO ACID AMINOTRANSFERASE"/>
    <property type="match status" value="1"/>
</dbReference>
<dbReference type="Pfam" id="PF01063">
    <property type="entry name" value="Aminotran_4"/>
    <property type="match status" value="1"/>
</dbReference>
<dbReference type="InterPro" id="IPR043132">
    <property type="entry name" value="BCAT-like_C"/>
</dbReference>
<evidence type="ECO:0000313" key="8">
    <source>
        <dbReference type="EMBL" id="GMI07114.1"/>
    </source>
</evidence>
<evidence type="ECO:0000256" key="2">
    <source>
        <dbReference type="ARBA" id="ARBA00009320"/>
    </source>
</evidence>
<comment type="cofactor">
    <cofactor evidence="1">
        <name>pyridoxal 5'-phosphate</name>
        <dbReference type="ChEBI" id="CHEBI:597326"/>
    </cofactor>
</comment>
<name>A0A9W7FAI1_9STRA</name>